<feature type="domain" description="Reverse transcriptase" evidence="1">
    <location>
        <begin position="1"/>
        <end position="101"/>
    </location>
</feature>
<name>A0A4Y2M1P8_ARAVE</name>
<dbReference type="OrthoDB" id="409048at2759"/>
<proteinExistence type="predicted"/>
<dbReference type="InterPro" id="IPR000477">
    <property type="entry name" value="RT_dom"/>
</dbReference>
<evidence type="ECO:0000259" key="1">
    <source>
        <dbReference type="PROSITE" id="PS50878"/>
    </source>
</evidence>
<dbReference type="PANTHER" id="PTHR47027">
    <property type="entry name" value="REVERSE TRANSCRIPTASE DOMAIN-CONTAINING PROTEIN"/>
    <property type="match status" value="1"/>
</dbReference>
<dbReference type="EMBL" id="BGPR01006647">
    <property type="protein sequence ID" value="GBN20682.1"/>
    <property type="molecule type" value="Genomic_DNA"/>
</dbReference>
<reference evidence="2 3" key="1">
    <citation type="journal article" date="2019" name="Sci. Rep.">
        <title>Orb-weaving spider Araneus ventricosus genome elucidates the spidroin gene catalogue.</title>
        <authorList>
            <person name="Kono N."/>
            <person name="Nakamura H."/>
            <person name="Ohtoshi R."/>
            <person name="Moran D.A.P."/>
            <person name="Shinohara A."/>
            <person name="Yoshida Y."/>
            <person name="Fujiwara M."/>
            <person name="Mori M."/>
            <person name="Tomita M."/>
            <person name="Arakawa K."/>
        </authorList>
    </citation>
    <scope>NUCLEOTIDE SEQUENCE [LARGE SCALE GENOMIC DNA]</scope>
</reference>
<gene>
    <name evidence="2" type="ORF">AVEN_208260_1</name>
</gene>
<keyword evidence="3" id="KW-1185">Reference proteome</keyword>
<dbReference type="PROSITE" id="PS50878">
    <property type="entry name" value="RT_POL"/>
    <property type="match status" value="1"/>
</dbReference>
<dbReference type="PANTHER" id="PTHR47027:SF20">
    <property type="entry name" value="REVERSE TRANSCRIPTASE-LIKE PROTEIN WITH RNA-DIRECTED DNA POLYMERASE DOMAIN"/>
    <property type="match status" value="1"/>
</dbReference>
<dbReference type="AlphaFoldDB" id="A0A4Y2M1P8"/>
<accession>A0A4Y2M1P8</accession>
<sequence length="158" mass="18524">MQACLRAEFWPLIFSYFLAQQRNITLSLYADDTAILAQCSSPLPNYIVKLKAWLIRWKIQLNVDKTEAIVFFKNLNNWPKITIYNTPINWKDEIKYLGVIIDKNLNFRSHINQTREKSNKAFRAQYSVICRNSGLSIENQLLIYSAYLRPIITYASPI</sequence>
<evidence type="ECO:0000313" key="3">
    <source>
        <dbReference type="Proteomes" id="UP000499080"/>
    </source>
</evidence>
<evidence type="ECO:0000313" key="2">
    <source>
        <dbReference type="EMBL" id="GBN20682.1"/>
    </source>
</evidence>
<organism evidence="2 3">
    <name type="scientific">Araneus ventricosus</name>
    <name type="common">Orbweaver spider</name>
    <name type="synonym">Epeira ventricosa</name>
    <dbReference type="NCBI Taxonomy" id="182803"/>
    <lineage>
        <taxon>Eukaryota</taxon>
        <taxon>Metazoa</taxon>
        <taxon>Ecdysozoa</taxon>
        <taxon>Arthropoda</taxon>
        <taxon>Chelicerata</taxon>
        <taxon>Arachnida</taxon>
        <taxon>Araneae</taxon>
        <taxon>Araneomorphae</taxon>
        <taxon>Entelegynae</taxon>
        <taxon>Araneoidea</taxon>
        <taxon>Araneidae</taxon>
        <taxon>Araneus</taxon>
    </lineage>
</organism>
<dbReference type="PRINTS" id="PR01345">
    <property type="entry name" value="CERVTRCPTASE"/>
</dbReference>
<dbReference type="GO" id="GO:0071897">
    <property type="term" value="P:DNA biosynthetic process"/>
    <property type="evidence" value="ECO:0007669"/>
    <property type="project" value="UniProtKB-ARBA"/>
</dbReference>
<dbReference type="Pfam" id="PF00078">
    <property type="entry name" value="RVT_1"/>
    <property type="match status" value="1"/>
</dbReference>
<protein>
    <recommendedName>
        <fullName evidence="1">Reverse transcriptase domain-containing protein</fullName>
    </recommendedName>
</protein>
<dbReference type="Proteomes" id="UP000499080">
    <property type="component" value="Unassembled WGS sequence"/>
</dbReference>
<dbReference type="SUPFAM" id="SSF56672">
    <property type="entry name" value="DNA/RNA polymerases"/>
    <property type="match status" value="1"/>
</dbReference>
<comment type="caution">
    <text evidence="2">The sequence shown here is derived from an EMBL/GenBank/DDBJ whole genome shotgun (WGS) entry which is preliminary data.</text>
</comment>
<dbReference type="InterPro" id="IPR043502">
    <property type="entry name" value="DNA/RNA_pol_sf"/>
</dbReference>